<dbReference type="Pfam" id="PF07727">
    <property type="entry name" value="RVT_2"/>
    <property type="match status" value="1"/>
</dbReference>
<evidence type="ECO:0000259" key="4">
    <source>
        <dbReference type="Pfam" id="PF25597"/>
    </source>
</evidence>
<feature type="domain" description="Reverse transcriptase Ty1/copia-type" evidence="3">
    <location>
        <begin position="1258"/>
        <end position="1340"/>
    </location>
</feature>
<feature type="compositionally biased region" description="Low complexity" evidence="2">
    <location>
        <begin position="521"/>
        <end position="533"/>
    </location>
</feature>
<evidence type="ECO:0000256" key="1">
    <source>
        <dbReference type="SAM" id="Coils"/>
    </source>
</evidence>
<evidence type="ECO:0000259" key="3">
    <source>
        <dbReference type="Pfam" id="PF07727"/>
    </source>
</evidence>
<accession>A0A6L2KQW6</accession>
<evidence type="ECO:0000256" key="2">
    <source>
        <dbReference type="SAM" id="MobiDB-lite"/>
    </source>
</evidence>
<feature type="compositionally biased region" description="Basic and acidic residues" evidence="2">
    <location>
        <begin position="1710"/>
        <end position="1720"/>
    </location>
</feature>
<comment type="caution">
    <text evidence="5">The sequence shown here is derived from an EMBL/GenBank/DDBJ whole genome shotgun (WGS) entry which is preliminary data.</text>
</comment>
<feature type="coiled-coil region" evidence="1">
    <location>
        <begin position="1887"/>
        <end position="1918"/>
    </location>
</feature>
<feature type="compositionally biased region" description="Polar residues" evidence="2">
    <location>
        <begin position="185"/>
        <end position="199"/>
    </location>
</feature>
<feature type="compositionally biased region" description="Low complexity" evidence="2">
    <location>
        <begin position="486"/>
        <end position="502"/>
    </location>
</feature>
<feature type="compositionally biased region" description="Low complexity" evidence="2">
    <location>
        <begin position="1665"/>
        <end position="1674"/>
    </location>
</feature>
<feature type="compositionally biased region" description="Polar residues" evidence="2">
    <location>
        <begin position="1675"/>
        <end position="1700"/>
    </location>
</feature>
<dbReference type="EMBL" id="BKCJ010002940">
    <property type="protein sequence ID" value="GEU51931.1"/>
    <property type="molecule type" value="Genomic_DNA"/>
</dbReference>
<dbReference type="Pfam" id="PF25597">
    <property type="entry name" value="SH3_retrovirus"/>
    <property type="match status" value="1"/>
</dbReference>
<feature type="domain" description="Retroviral polymerase SH3-like" evidence="4">
    <location>
        <begin position="1065"/>
        <end position="1111"/>
    </location>
</feature>
<evidence type="ECO:0000313" key="5">
    <source>
        <dbReference type="EMBL" id="GEU51931.1"/>
    </source>
</evidence>
<feature type="region of interest" description="Disordered" evidence="2">
    <location>
        <begin position="457"/>
        <end position="535"/>
    </location>
</feature>
<feature type="region of interest" description="Disordered" evidence="2">
    <location>
        <begin position="181"/>
        <end position="270"/>
    </location>
</feature>
<gene>
    <name evidence="5" type="ORF">Tci_023909</name>
</gene>
<feature type="compositionally biased region" description="Pro residues" evidence="2">
    <location>
        <begin position="468"/>
        <end position="485"/>
    </location>
</feature>
<name>A0A6L2KQW6_TANCI</name>
<keyword evidence="1" id="KW-0175">Coiled coil</keyword>
<feature type="region of interest" description="Disordered" evidence="2">
    <location>
        <begin position="1658"/>
        <end position="1734"/>
    </location>
</feature>
<protein>
    <submittedName>
        <fullName evidence="5">Uncharacterized protein</fullName>
    </submittedName>
</protein>
<organism evidence="5">
    <name type="scientific">Tanacetum cinerariifolium</name>
    <name type="common">Dalmatian daisy</name>
    <name type="synonym">Chrysanthemum cinerariifolium</name>
    <dbReference type="NCBI Taxonomy" id="118510"/>
    <lineage>
        <taxon>Eukaryota</taxon>
        <taxon>Viridiplantae</taxon>
        <taxon>Streptophyta</taxon>
        <taxon>Embryophyta</taxon>
        <taxon>Tracheophyta</taxon>
        <taxon>Spermatophyta</taxon>
        <taxon>Magnoliopsida</taxon>
        <taxon>eudicotyledons</taxon>
        <taxon>Gunneridae</taxon>
        <taxon>Pentapetalae</taxon>
        <taxon>asterids</taxon>
        <taxon>campanulids</taxon>
        <taxon>Asterales</taxon>
        <taxon>Asteraceae</taxon>
        <taxon>Asteroideae</taxon>
        <taxon>Anthemideae</taxon>
        <taxon>Anthemidinae</taxon>
        <taxon>Tanacetum</taxon>
    </lineage>
</organism>
<dbReference type="InterPro" id="IPR013103">
    <property type="entry name" value="RVT_2"/>
</dbReference>
<dbReference type="InterPro" id="IPR057670">
    <property type="entry name" value="SH3_retrovirus"/>
</dbReference>
<reference evidence="5" key="1">
    <citation type="journal article" date="2019" name="Sci. Rep.">
        <title>Draft genome of Tanacetum cinerariifolium, the natural source of mosquito coil.</title>
        <authorList>
            <person name="Yamashiro T."/>
            <person name="Shiraishi A."/>
            <person name="Satake H."/>
            <person name="Nakayama K."/>
        </authorList>
    </citation>
    <scope>NUCLEOTIDE SEQUENCE</scope>
</reference>
<proteinExistence type="predicted"/>
<feature type="region of interest" description="Disordered" evidence="2">
    <location>
        <begin position="1107"/>
        <end position="1134"/>
    </location>
</feature>
<sequence length="1941" mass="218634">MADVNVNVPADQEPTMVPPIRTDDQILPHIRWVPIEKSNCYLDVEKSQSNPIYEIVVDILKHTNFFRAFTASSTIPSIYIQQFWDIVSYDKTAGGSTSSTQDLTLRFTCPMKNLFFDISSLALREQREKSLGCIFLVTLSQQAYKGCDEEADVHRALEESLKSMYDVPRGPLLPVVIREPESGKYQPSQRCTSAPTGSSCHDESSSIYAELGLTDSEEESDKDVSGTDAGVQGECHAGPNPDAQDEGQARSNPDEQAEGQAGPNPGDAEASQHLLSPIVHAGSDLEYMDLDVVDALTQPHPKQIDEGFTATAYPKVQENLKLTVKEQVILEEPASSSWTFSSLQPLTKDLSFGDLFFSDKPSEADNDKATAETKAESMVSITIQQDTSSIPPMTKPIIDLTSRPKSPKVQHLLKRIGKLEHIMSNLIQDNKKLERSLEKSMNHDHSEELLKDLAEARKMKKKRCDSPKTPPRSPPHQPPPPPAPAGPSGALGSPGASGSSQVPPSPPPLPSTNQEGQSKGSAAPSSSKTAASAEYQAWTTTDTRLRPFISLTPADLQIDDDMALDAQAQSSDDEDIRNAHILKVNLRQDWWKPLEEERPATPEPAWSILSSDVHVLKNNWASALASTYSPPPEDSLLAVDDSILMYNVGKPLPLGGPPGQVTIQSDLFFNKDLEYLRYGSMGSRHVLSISKMKAAYYPDADLEQMLPDQMWIEEECKYDIAAMYGISHWRFQRQRFYIDRHTSEGDRRAVRTHMRILSVVRIEVFSMYGYDYMKKIILRRADLNEHVIVERDFKYLYPSEFEDLYLLNLQGHLNHLPPKDKKILTTMIMRFNEIHKFSDGTLQQIDEALDYRVKEFKINRMNPCLSTRFWTRKYVDRSKDFMFAIQKWLKTKRIFCNLESFVGGRVRDGDYRLLKLSAGKRNRDTVVKSSAGCVWRPRPTKLNQVSKYNRWICTMEHPHKALKDKGIVDSGCSRHMTGTKSYLSDYQEFDGGFVAFSEVVTDDFSRFSRVFFLATKDETSGILKKFITEIENQVNYKVKVIRTPMINFMRPFGCGVTILNTLDPLGKFDGKSDEGFLVGYSINSRAFRVYNTKTRHVEENLHVNFLENKPNMSSGDQPKDDVGEMPSEKPANNDDQAFIDELARLQSQEKEATNAADAADVLKRAFKHKCYVQGGTPISRSTKIFSAVSTPVNTADDEIPKLVEINNDNNDGIFTYSSYNDDLDTYFSPVLSVGAAADFNNMDSTYVVSPIPTHRVNKDHHIVDLSYRKKAIGTKSFFRNKKDEKGVVVRNKSRLAAYGYRQEEGIDYNDVFAPVARIEAIRSFLAFASFIGFIVYQMDVYKVQKALYGLHQAPRAWYATLSTFLLKSGYRRGTIDNTLFIKKNKNDIMLVQVYVDGLQVKQKEDGIFISRDKYVAEILKKFDFSSEIYNRRLLISWQETYFMAMQEAAHYGYFYYRGRFWNSATSKTLNNVSQIKDKVAGQRVVITETSIRRDLLFNNVDGIECLSTQAIFENLALMGNEGDLTKLTFQKAIFSPQWQFLIHTIIHCLSSKSTFWDQFLTHIASAVICLATDKPFNYSKIIFDCMIRHLDAKKKFLMYPRFIQVFLNKQLLNVPAPLEHLPTPVLTKKVFSFMIKQGQNFSGRVTPLFLSMLPQAAAEEGEGTGQPTGPRTTTSPAQPSVGYQTHEITSSSSPKNTQSPRIVLEGTGRLGEDQTMEHTPNDSPHSGGETYGGWKDKDAQAAKILSLKERVNKLEKRQSIYKHRYKLSGEERAQTGPYIEEGDFNKLDGLVDKDFDYAMNKGRLTDKIEVLNAKAEEVSAAGETLSAATLAVSIASVKEANISTVGPSYTDVAVQPAIDPKDKGNGKMVEPEPTKELKKIDFDVAQIARDEEVARQLEAQLQAKLERERQRAEQASVDYITSLYDEVQSKMDASEELAVRL</sequence>
<feature type="coiled-coil region" evidence="1">
    <location>
        <begin position="416"/>
        <end position="443"/>
    </location>
</feature>